<dbReference type="OrthoDB" id="29208at2157"/>
<keyword evidence="1" id="KW-0472">Membrane</keyword>
<name>D3RYZ0_FERPA</name>
<dbReference type="RefSeq" id="WP_012966043.1">
    <property type="nucleotide sequence ID" value="NC_013849.1"/>
</dbReference>
<dbReference type="PaxDb" id="589924-Ferp_1552"/>
<keyword evidence="4" id="KW-1185">Reference proteome</keyword>
<dbReference type="GO" id="GO:0016020">
    <property type="term" value="C:membrane"/>
    <property type="evidence" value="ECO:0007669"/>
    <property type="project" value="InterPro"/>
</dbReference>
<feature type="transmembrane region" description="Helical" evidence="1">
    <location>
        <begin position="32"/>
        <end position="54"/>
    </location>
</feature>
<sequence>MMGEVLAFIAAVLWGFVPILDKTALIGNVSPYLANLIRSLGALIFLSIVVLALRDFDLEVFDAKRVSLLLSAGAIAGGLAMVIYYMALKSIGASKAVPITSIYPLFTVIFSAIILRESFDLLRVLLGTALIVVGIILVSR</sequence>
<dbReference type="Proteomes" id="UP000002613">
    <property type="component" value="Chromosome"/>
</dbReference>
<dbReference type="HOGENOM" id="CLU_120467_2_1_2"/>
<feature type="transmembrane region" description="Helical" evidence="1">
    <location>
        <begin position="66"/>
        <end position="87"/>
    </location>
</feature>
<dbReference type="EMBL" id="CP001899">
    <property type="protein sequence ID" value="ADC65703.1"/>
    <property type="molecule type" value="Genomic_DNA"/>
</dbReference>
<evidence type="ECO:0000259" key="2">
    <source>
        <dbReference type="Pfam" id="PF00892"/>
    </source>
</evidence>
<accession>D3RYZ0</accession>
<dbReference type="PANTHER" id="PTHR22911">
    <property type="entry name" value="ACYL-MALONYL CONDENSING ENZYME-RELATED"/>
    <property type="match status" value="1"/>
</dbReference>
<dbReference type="Gene3D" id="1.10.3730.20">
    <property type="match status" value="1"/>
</dbReference>
<protein>
    <recommendedName>
        <fullName evidence="2">EamA domain-containing protein</fullName>
    </recommendedName>
</protein>
<evidence type="ECO:0000313" key="4">
    <source>
        <dbReference type="Proteomes" id="UP000002613"/>
    </source>
</evidence>
<dbReference type="AlphaFoldDB" id="D3RYZ0"/>
<dbReference type="GeneID" id="8779073"/>
<reference evidence="3 4" key="2">
    <citation type="journal article" date="2011" name="Stand. Genomic Sci.">
        <title>Complete genome sequence of Ferroglobus placidus AEDII12DO.</title>
        <authorList>
            <person name="Anderson I."/>
            <person name="Risso C."/>
            <person name="Holmes D."/>
            <person name="Lucas S."/>
            <person name="Copeland A."/>
            <person name="Lapidus A."/>
            <person name="Cheng J.F."/>
            <person name="Bruce D."/>
            <person name="Goodwin L."/>
            <person name="Pitluck S."/>
            <person name="Saunders E."/>
            <person name="Brettin T."/>
            <person name="Detter J.C."/>
            <person name="Han C."/>
            <person name="Tapia R."/>
            <person name="Larimer F."/>
            <person name="Land M."/>
            <person name="Hauser L."/>
            <person name="Woyke T."/>
            <person name="Lovley D."/>
            <person name="Kyrpides N."/>
            <person name="Ivanova N."/>
        </authorList>
    </citation>
    <scope>NUCLEOTIDE SEQUENCE [LARGE SCALE GENOMIC DNA]</scope>
    <source>
        <strain evidence="4">DSM 10642 / AEDII12DO</strain>
    </source>
</reference>
<organism evidence="3 4">
    <name type="scientific">Ferroglobus placidus (strain DSM 10642 / AEDII12DO)</name>
    <dbReference type="NCBI Taxonomy" id="589924"/>
    <lineage>
        <taxon>Archaea</taxon>
        <taxon>Methanobacteriati</taxon>
        <taxon>Methanobacteriota</taxon>
        <taxon>Archaeoglobi</taxon>
        <taxon>Archaeoglobales</taxon>
        <taxon>Archaeoglobaceae</taxon>
        <taxon>Ferroglobus</taxon>
    </lineage>
</organism>
<gene>
    <name evidence="3" type="ordered locus">Ferp_1552</name>
</gene>
<keyword evidence="1" id="KW-0812">Transmembrane</keyword>
<reference evidence="4" key="1">
    <citation type="submission" date="2010-02" db="EMBL/GenBank/DDBJ databases">
        <title>Complete sequence of Ferroglobus placidus DSM 10642.</title>
        <authorList>
            <consortium name="US DOE Joint Genome Institute"/>
            <person name="Lucas S."/>
            <person name="Copeland A."/>
            <person name="Lapidus A."/>
            <person name="Cheng J.-F."/>
            <person name="Bruce D."/>
            <person name="Goodwin L."/>
            <person name="Pitluck S."/>
            <person name="Saunders E."/>
            <person name="Brettin T."/>
            <person name="Detter J.C."/>
            <person name="Han C."/>
            <person name="Tapia R."/>
            <person name="Larimer F."/>
            <person name="Land M."/>
            <person name="Hauser L."/>
            <person name="Kyrpides N."/>
            <person name="Ivanova N."/>
            <person name="Holmes D."/>
            <person name="Lovley D."/>
            <person name="Kyrpides N."/>
            <person name="Anderson I.J."/>
            <person name="Woyke T."/>
        </authorList>
    </citation>
    <scope>NUCLEOTIDE SEQUENCE [LARGE SCALE GENOMIC DNA]</scope>
    <source>
        <strain evidence="4">DSM 10642 / AEDII12DO</strain>
    </source>
</reference>
<keyword evidence="1" id="KW-1133">Transmembrane helix</keyword>
<dbReference type="eggNOG" id="arCOG00272">
    <property type="taxonomic scope" value="Archaea"/>
</dbReference>
<feature type="transmembrane region" description="Helical" evidence="1">
    <location>
        <begin position="121"/>
        <end position="139"/>
    </location>
</feature>
<dbReference type="KEGG" id="fpl:Ferp_1552"/>
<dbReference type="InterPro" id="IPR037185">
    <property type="entry name" value="EmrE-like"/>
</dbReference>
<proteinExistence type="predicted"/>
<dbReference type="InterPro" id="IPR000620">
    <property type="entry name" value="EamA_dom"/>
</dbReference>
<dbReference type="PANTHER" id="PTHR22911:SF137">
    <property type="entry name" value="SOLUTE CARRIER FAMILY 35 MEMBER G2-RELATED"/>
    <property type="match status" value="1"/>
</dbReference>
<feature type="transmembrane region" description="Helical" evidence="1">
    <location>
        <begin position="93"/>
        <end position="114"/>
    </location>
</feature>
<dbReference type="SUPFAM" id="SSF103481">
    <property type="entry name" value="Multidrug resistance efflux transporter EmrE"/>
    <property type="match status" value="1"/>
</dbReference>
<dbReference type="Pfam" id="PF00892">
    <property type="entry name" value="EamA"/>
    <property type="match status" value="1"/>
</dbReference>
<evidence type="ECO:0000256" key="1">
    <source>
        <dbReference type="SAM" id="Phobius"/>
    </source>
</evidence>
<dbReference type="STRING" id="589924.Ferp_1552"/>
<evidence type="ECO:0000313" key="3">
    <source>
        <dbReference type="EMBL" id="ADC65703.1"/>
    </source>
</evidence>
<feature type="domain" description="EamA" evidence="2">
    <location>
        <begin position="2"/>
        <end position="139"/>
    </location>
</feature>